<dbReference type="PANTHER" id="PTHR35936">
    <property type="entry name" value="MEMBRANE-BOUND LYTIC MUREIN TRANSGLYCOSYLASE F"/>
    <property type="match status" value="1"/>
</dbReference>
<proteinExistence type="predicted"/>
<feature type="domain" description="Solute-binding protein family 3/N-terminal" evidence="2">
    <location>
        <begin position="32"/>
        <end position="253"/>
    </location>
</feature>
<dbReference type="SMART" id="SM00062">
    <property type="entry name" value="PBPb"/>
    <property type="match status" value="1"/>
</dbReference>
<evidence type="ECO:0000313" key="4">
    <source>
        <dbReference type="Proteomes" id="UP001385389"/>
    </source>
</evidence>
<evidence type="ECO:0000313" key="3">
    <source>
        <dbReference type="EMBL" id="WWX24228.1"/>
    </source>
</evidence>
<dbReference type="Pfam" id="PF00497">
    <property type="entry name" value="SBP_bac_3"/>
    <property type="match status" value="1"/>
</dbReference>
<evidence type="ECO:0000256" key="1">
    <source>
        <dbReference type="ARBA" id="ARBA00022729"/>
    </source>
</evidence>
<sequence>MTRSRIIFVLPALLLFAALVFVGKFVLAERPELLVCDVWPPYTIKTAEGMSGLSVEVIRAVYARLGVEDVKILPLPWKRALDMARFGEADGLFSANYTPERTVYFNYPDEPLLESPWLVWTRRGTTVRSLDDLKGKRIGVVLGYSYTPEFWNFIQTYCTVEEVYSDAINFRKLALGRLDATVADLGNGLVLAAAVDGGIHPNPGYEIKRDGLYIAFNKKRVSERFVKRFSNALKKFKTTEAYKALWNKYMTQHRNDQPGE</sequence>
<keyword evidence="4" id="KW-1185">Reference proteome</keyword>
<dbReference type="PANTHER" id="PTHR35936:SF25">
    <property type="entry name" value="ABC TRANSPORTER SUBSTRATE-BINDING PROTEIN"/>
    <property type="match status" value="1"/>
</dbReference>
<keyword evidence="1" id="KW-0732">Signal</keyword>
<accession>A0ABZ2J628</accession>
<name>A0ABZ2J628_9BACT</name>
<dbReference type="Gene3D" id="3.40.190.10">
    <property type="entry name" value="Periplasmic binding protein-like II"/>
    <property type="match status" value="2"/>
</dbReference>
<reference evidence="3 4" key="1">
    <citation type="submission" date="2024-03" db="EMBL/GenBank/DDBJ databases">
        <title>Phenotype and Genome Characterization of a Sulfate-Reducing Bacterium Pseudodesulfovibrio sp. strain 5S69, isolated from Petroleum Reservoir in Tatarstan (Russia).</title>
        <authorList>
            <person name="Bidzhieva S.K."/>
            <person name="Kadnikov V."/>
            <person name="Tourova T.P."/>
            <person name="Samigullina S.R."/>
            <person name="Sokolova D.S."/>
            <person name="Poltaraus A.B."/>
            <person name="Avtukh A.N."/>
            <person name="Tereshina V.M."/>
            <person name="Mardanov A.V."/>
            <person name="Nazina T.N."/>
        </authorList>
    </citation>
    <scope>NUCLEOTIDE SEQUENCE [LARGE SCALE GENOMIC DNA]</scope>
    <source>
        <strain evidence="3 4">5S69</strain>
    </source>
</reference>
<gene>
    <name evidence="3" type="ORF">V8V93_08450</name>
</gene>
<organism evidence="3 4">
    <name type="scientific">Pseudodesulfovibrio methanolicus</name>
    <dbReference type="NCBI Taxonomy" id="3126690"/>
    <lineage>
        <taxon>Bacteria</taxon>
        <taxon>Pseudomonadati</taxon>
        <taxon>Thermodesulfobacteriota</taxon>
        <taxon>Desulfovibrionia</taxon>
        <taxon>Desulfovibrionales</taxon>
        <taxon>Desulfovibrionaceae</taxon>
    </lineage>
</organism>
<dbReference type="InterPro" id="IPR001638">
    <property type="entry name" value="Solute-binding_3/MltF_N"/>
</dbReference>
<dbReference type="Proteomes" id="UP001385389">
    <property type="component" value="Chromosome"/>
</dbReference>
<dbReference type="EMBL" id="CP146609">
    <property type="protein sequence ID" value="WWX24228.1"/>
    <property type="molecule type" value="Genomic_DNA"/>
</dbReference>
<protein>
    <submittedName>
        <fullName evidence="3">Transporter substrate-binding domain-containing protein</fullName>
    </submittedName>
</protein>
<dbReference type="RefSeq" id="WP_338669919.1">
    <property type="nucleotide sequence ID" value="NZ_CP146609.1"/>
</dbReference>
<dbReference type="SUPFAM" id="SSF53850">
    <property type="entry name" value="Periplasmic binding protein-like II"/>
    <property type="match status" value="1"/>
</dbReference>
<evidence type="ECO:0000259" key="2">
    <source>
        <dbReference type="SMART" id="SM00062"/>
    </source>
</evidence>